<evidence type="ECO:0000313" key="2">
    <source>
        <dbReference type="EMBL" id="ROO84665.1"/>
    </source>
</evidence>
<organism evidence="2 3">
    <name type="scientific">Actinocorallia herbida</name>
    <dbReference type="NCBI Taxonomy" id="58109"/>
    <lineage>
        <taxon>Bacteria</taxon>
        <taxon>Bacillati</taxon>
        <taxon>Actinomycetota</taxon>
        <taxon>Actinomycetes</taxon>
        <taxon>Streptosporangiales</taxon>
        <taxon>Thermomonosporaceae</taxon>
        <taxon>Actinocorallia</taxon>
    </lineage>
</organism>
<dbReference type="PROSITE" id="PS51464">
    <property type="entry name" value="SIS"/>
    <property type="match status" value="1"/>
</dbReference>
<dbReference type="Proteomes" id="UP000272400">
    <property type="component" value="Unassembled WGS sequence"/>
</dbReference>
<dbReference type="SUPFAM" id="SSF53697">
    <property type="entry name" value="SIS domain"/>
    <property type="match status" value="1"/>
</dbReference>
<reference evidence="2 3" key="1">
    <citation type="submission" date="2018-11" db="EMBL/GenBank/DDBJ databases">
        <title>Sequencing the genomes of 1000 actinobacteria strains.</title>
        <authorList>
            <person name="Klenk H.-P."/>
        </authorList>
    </citation>
    <scope>NUCLEOTIDE SEQUENCE [LARGE SCALE GENOMIC DNA]</scope>
    <source>
        <strain evidence="2 3">DSM 44254</strain>
    </source>
</reference>
<dbReference type="InterPro" id="IPR050099">
    <property type="entry name" value="SIS_GmhA/DiaA_subfam"/>
</dbReference>
<dbReference type="OrthoDB" id="9781311at2"/>
<evidence type="ECO:0000313" key="3">
    <source>
        <dbReference type="Proteomes" id="UP000272400"/>
    </source>
</evidence>
<feature type="domain" description="SIS" evidence="1">
    <location>
        <begin position="35"/>
        <end position="195"/>
    </location>
</feature>
<dbReference type="EMBL" id="RJKE01000001">
    <property type="protein sequence ID" value="ROO84665.1"/>
    <property type="molecule type" value="Genomic_DNA"/>
</dbReference>
<dbReference type="InterPro" id="IPR001347">
    <property type="entry name" value="SIS_dom"/>
</dbReference>
<evidence type="ECO:0000259" key="1">
    <source>
        <dbReference type="PROSITE" id="PS51464"/>
    </source>
</evidence>
<sequence>MRAEGLARQLLGRRAGPGEALGREAARLGAACRAMAERFRRGGLLFSFGTGLAAADAAHVAVEFTHPVIVGKRALPAIALGAGAACDGGTGTGPHDALAARLRPLAGPADIALGLAADGDDPAVLRCLAAAREAGALTVALVGGDGTAAREAADHVLAVESADPLIVREIQVTTYHVLWELVHVFLAEGALTGAPSAQDLGGSHDR</sequence>
<dbReference type="AlphaFoldDB" id="A0A3N1CTW6"/>
<gene>
    <name evidence="2" type="ORF">EDD29_2192</name>
</gene>
<keyword evidence="3" id="KW-1185">Reference proteome</keyword>
<dbReference type="RefSeq" id="WP_123664249.1">
    <property type="nucleotide sequence ID" value="NZ_RJKE01000001.1"/>
</dbReference>
<comment type="caution">
    <text evidence="2">The sequence shown here is derived from an EMBL/GenBank/DDBJ whole genome shotgun (WGS) entry which is preliminary data.</text>
</comment>
<dbReference type="PANTHER" id="PTHR30390">
    <property type="entry name" value="SEDOHEPTULOSE 7-PHOSPHATE ISOMERASE / DNAA INITIATOR-ASSOCIATING FACTOR FOR REPLICATION INITIATION"/>
    <property type="match status" value="1"/>
</dbReference>
<keyword evidence="2" id="KW-0413">Isomerase</keyword>
<dbReference type="GO" id="GO:0016853">
    <property type="term" value="F:isomerase activity"/>
    <property type="evidence" value="ECO:0007669"/>
    <property type="project" value="UniProtKB-KW"/>
</dbReference>
<dbReference type="InterPro" id="IPR046348">
    <property type="entry name" value="SIS_dom_sf"/>
</dbReference>
<dbReference type="GO" id="GO:0097367">
    <property type="term" value="F:carbohydrate derivative binding"/>
    <property type="evidence" value="ECO:0007669"/>
    <property type="project" value="InterPro"/>
</dbReference>
<name>A0A3N1CTW6_9ACTN</name>
<dbReference type="GO" id="GO:1901135">
    <property type="term" value="P:carbohydrate derivative metabolic process"/>
    <property type="evidence" value="ECO:0007669"/>
    <property type="project" value="InterPro"/>
</dbReference>
<proteinExistence type="predicted"/>
<protein>
    <submittedName>
        <fullName evidence="2">D-sedoheptulose 7-phosphate isomerase</fullName>
    </submittedName>
</protein>
<dbReference type="Pfam" id="PF13580">
    <property type="entry name" value="SIS_2"/>
    <property type="match status" value="1"/>
</dbReference>
<accession>A0A3N1CTW6</accession>
<dbReference type="Gene3D" id="3.40.50.10490">
    <property type="entry name" value="Glucose-6-phosphate isomerase like protein, domain 1"/>
    <property type="match status" value="1"/>
</dbReference>